<dbReference type="Proteomes" id="UP000554286">
    <property type="component" value="Unassembled WGS sequence"/>
</dbReference>
<gene>
    <name evidence="1" type="ORF">GGD89_002612</name>
</gene>
<comment type="caution">
    <text evidence="1">The sequence shown here is derived from an EMBL/GenBank/DDBJ whole genome shotgun (WGS) entry which is preliminary data.</text>
</comment>
<dbReference type="RefSeq" id="WP_184045901.1">
    <property type="nucleotide sequence ID" value="NZ_JACIGK010000019.1"/>
</dbReference>
<keyword evidence="2" id="KW-1185">Reference proteome</keyword>
<protein>
    <submittedName>
        <fullName evidence="1">CRISPR-associated protein Csb2</fullName>
    </submittedName>
</protein>
<proteinExistence type="predicted"/>
<sequence length="553" mass="61198">MFALILRFPAGRYHATPWGRNVNEADVAWPPEPWRLLRALVATWWQKGDPDRWPRDTLARLIEALAETPPVFHLPEDAVHSHTRHYMPVNGDNPKLIFDAFAHLPADSEIVAAWPHVTLDDDLLDLAWDLANGLGYLGRAESWVEAAVSTDQSKWRANCHPVTGSEATGADGSPVRVLAPLSATEYADKRTRLMAETKARLTVADCNAGKKAPTPKALAKKVDGELKGTLPESLLDALSLDTGDLQKVGWTRPPASREVVYVRPPLSPTARRRRHRAPAIHTGKAMPTVVRWVLTGRPRPRVEDTIRIGELMRVAAMSTFGRDTDTGRFKAPPEISGHGADNGALRDDPAHAHAFWLPEDADNDGWIDHVTVWLPGGFDVKAQAKLSGLRKLWVNPKNRTAEDAETHARAVREWHLVLEGFGQPEDFMGSKEEPASRLFGTFRTWTSLTPFLAAGHLKKGGYEAEIRRLLVRRGILGDAEAQAVHVHAEPAIHLKSGKDLRPIHFHRFRSRSGERQPDSQGTFLTLTFPSERSGPMALGFGSHFGLGLFGTES</sequence>
<dbReference type="EMBL" id="JACIGK010000019">
    <property type="protein sequence ID" value="MBB4266976.1"/>
    <property type="molecule type" value="Genomic_DNA"/>
</dbReference>
<name>A0A7W6WAY5_9PROT</name>
<reference evidence="1 2" key="1">
    <citation type="submission" date="2020-08" db="EMBL/GenBank/DDBJ databases">
        <title>Genome sequencing of Purple Non-Sulfur Bacteria from various extreme environments.</title>
        <authorList>
            <person name="Mayer M."/>
        </authorList>
    </citation>
    <scope>NUCLEOTIDE SEQUENCE [LARGE SCALE GENOMIC DNA]</scope>
    <source>
        <strain evidence="1 2">JA131</strain>
    </source>
</reference>
<accession>A0A7W6WAY5</accession>
<evidence type="ECO:0000313" key="2">
    <source>
        <dbReference type="Proteomes" id="UP000554286"/>
    </source>
</evidence>
<dbReference type="NCBIfam" id="TIGR02165">
    <property type="entry name" value="cas5_6_GSU0054"/>
    <property type="match status" value="1"/>
</dbReference>
<dbReference type="AlphaFoldDB" id="A0A7W6WAY5"/>
<dbReference type="InterPro" id="IPR019089">
    <property type="entry name" value="Cas_GSU0054"/>
</dbReference>
<evidence type="ECO:0000313" key="1">
    <source>
        <dbReference type="EMBL" id="MBB4266976.1"/>
    </source>
</evidence>
<organism evidence="1 2">
    <name type="scientific">Roseospira visakhapatnamensis</name>
    <dbReference type="NCBI Taxonomy" id="390880"/>
    <lineage>
        <taxon>Bacteria</taxon>
        <taxon>Pseudomonadati</taxon>
        <taxon>Pseudomonadota</taxon>
        <taxon>Alphaproteobacteria</taxon>
        <taxon>Rhodospirillales</taxon>
        <taxon>Rhodospirillaceae</taxon>
        <taxon>Roseospira</taxon>
    </lineage>
</organism>